<proteinExistence type="predicted"/>
<gene>
    <name evidence="2" type="ORF">E2C01_008290</name>
</gene>
<evidence type="ECO:0000313" key="3">
    <source>
        <dbReference type="Proteomes" id="UP000324222"/>
    </source>
</evidence>
<evidence type="ECO:0000313" key="2">
    <source>
        <dbReference type="EMBL" id="MPC15497.1"/>
    </source>
</evidence>
<reference evidence="2 3" key="1">
    <citation type="submission" date="2019-05" db="EMBL/GenBank/DDBJ databases">
        <title>Another draft genome of Portunus trituberculatus and its Hox gene families provides insights of decapod evolution.</title>
        <authorList>
            <person name="Jeong J.-H."/>
            <person name="Song I."/>
            <person name="Kim S."/>
            <person name="Choi T."/>
            <person name="Kim D."/>
            <person name="Ryu S."/>
            <person name="Kim W."/>
        </authorList>
    </citation>
    <scope>NUCLEOTIDE SEQUENCE [LARGE SCALE GENOMIC DNA]</scope>
    <source>
        <tissue evidence="2">Muscle</tissue>
    </source>
</reference>
<name>A0A5B7D0E7_PORTR</name>
<sequence>MTPGQHGLWEREGRSYVSTTPSCTLARREQAGLPARRHHSSPANQFSVSVHHRYSLPPPTNRPPARPPCPDREVQASALTHVLHQRQNGDGPIYSDQNLHLLRVTQHYSRDDTVQDADIR</sequence>
<dbReference type="EMBL" id="VSRR010000431">
    <property type="protein sequence ID" value="MPC15497.1"/>
    <property type="molecule type" value="Genomic_DNA"/>
</dbReference>
<feature type="region of interest" description="Disordered" evidence="1">
    <location>
        <begin position="1"/>
        <end position="72"/>
    </location>
</feature>
<keyword evidence="3" id="KW-1185">Reference proteome</keyword>
<dbReference type="Proteomes" id="UP000324222">
    <property type="component" value="Unassembled WGS sequence"/>
</dbReference>
<evidence type="ECO:0000256" key="1">
    <source>
        <dbReference type="SAM" id="MobiDB-lite"/>
    </source>
</evidence>
<dbReference type="AlphaFoldDB" id="A0A5B7D0E7"/>
<comment type="caution">
    <text evidence="2">The sequence shown here is derived from an EMBL/GenBank/DDBJ whole genome shotgun (WGS) entry which is preliminary data.</text>
</comment>
<protein>
    <submittedName>
        <fullName evidence="2">Uncharacterized protein</fullName>
    </submittedName>
</protein>
<accession>A0A5B7D0E7</accession>
<organism evidence="2 3">
    <name type="scientific">Portunus trituberculatus</name>
    <name type="common">Swimming crab</name>
    <name type="synonym">Neptunus trituberculatus</name>
    <dbReference type="NCBI Taxonomy" id="210409"/>
    <lineage>
        <taxon>Eukaryota</taxon>
        <taxon>Metazoa</taxon>
        <taxon>Ecdysozoa</taxon>
        <taxon>Arthropoda</taxon>
        <taxon>Crustacea</taxon>
        <taxon>Multicrustacea</taxon>
        <taxon>Malacostraca</taxon>
        <taxon>Eumalacostraca</taxon>
        <taxon>Eucarida</taxon>
        <taxon>Decapoda</taxon>
        <taxon>Pleocyemata</taxon>
        <taxon>Brachyura</taxon>
        <taxon>Eubrachyura</taxon>
        <taxon>Portunoidea</taxon>
        <taxon>Portunidae</taxon>
        <taxon>Portuninae</taxon>
        <taxon>Portunus</taxon>
    </lineage>
</organism>
<feature type="compositionally biased region" description="Pro residues" evidence="1">
    <location>
        <begin position="56"/>
        <end position="68"/>
    </location>
</feature>